<organism evidence="1">
    <name type="scientific">viral metagenome</name>
    <dbReference type="NCBI Taxonomy" id="1070528"/>
    <lineage>
        <taxon>unclassified sequences</taxon>
        <taxon>metagenomes</taxon>
        <taxon>organismal metagenomes</taxon>
    </lineage>
</organism>
<accession>A0A6C0F3V3</accession>
<dbReference type="EMBL" id="MN739026">
    <property type="protein sequence ID" value="QHT35812.1"/>
    <property type="molecule type" value="Genomic_DNA"/>
</dbReference>
<sequence length="49" mass="5633">MPKKTAKKSFEKRLLAALKSKKKNATQKDVKRILDRVLRSVGERSSSFK</sequence>
<protein>
    <submittedName>
        <fullName evidence="1">Uncharacterized protein</fullName>
    </submittedName>
</protein>
<dbReference type="AlphaFoldDB" id="A0A6C0F3V3"/>
<reference evidence="1" key="1">
    <citation type="journal article" date="2020" name="Nature">
        <title>Giant virus diversity and host interactions through global metagenomics.</title>
        <authorList>
            <person name="Schulz F."/>
            <person name="Roux S."/>
            <person name="Paez-Espino D."/>
            <person name="Jungbluth S."/>
            <person name="Walsh D.A."/>
            <person name="Denef V.J."/>
            <person name="McMahon K.D."/>
            <person name="Konstantinidis K.T."/>
            <person name="Eloe-Fadrosh E.A."/>
            <person name="Kyrpides N.C."/>
            <person name="Woyke T."/>
        </authorList>
    </citation>
    <scope>NUCLEOTIDE SEQUENCE</scope>
    <source>
        <strain evidence="1">GVMAG-M-3300009181-41</strain>
    </source>
</reference>
<name>A0A6C0F3V3_9ZZZZ</name>
<evidence type="ECO:0000313" key="1">
    <source>
        <dbReference type="EMBL" id="QHT35812.1"/>
    </source>
</evidence>
<proteinExistence type="predicted"/>